<reference evidence="2" key="2">
    <citation type="submission" date="2021-08" db="EMBL/GenBank/DDBJ databases">
        <authorList>
            <person name="Gostincar C."/>
            <person name="Sun X."/>
            <person name="Song Z."/>
            <person name="Gunde-Cimerman N."/>
        </authorList>
    </citation>
    <scope>NUCLEOTIDE SEQUENCE</scope>
    <source>
        <strain evidence="2">EXF-9911</strain>
    </source>
</reference>
<dbReference type="InterPro" id="IPR006597">
    <property type="entry name" value="Sel1-like"/>
</dbReference>
<feature type="compositionally biased region" description="Basic and acidic residues" evidence="1">
    <location>
        <begin position="708"/>
        <end position="718"/>
    </location>
</feature>
<feature type="region of interest" description="Disordered" evidence="1">
    <location>
        <begin position="426"/>
        <end position="523"/>
    </location>
</feature>
<feature type="non-terminal residue" evidence="2">
    <location>
        <position position="737"/>
    </location>
</feature>
<dbReference type="Proteomes" id="UP000779574">
    <property type="component" value="Unassembled WGS sequence"/>
</dbReference>
<feature type="compositionally biased region" description="Polar residues" evidence="1">
    <location>
        <begin position="284"/>
        <end position="296"/>
    </location>
</feature>
<sequence length="737" mass="80544">MASRPQNLDLSGARSHDRLPSRSRPNFHMDLPSPRAGEIPPALSPLDAFALHSRALARKLEESSKAGRRMSRLPHQDIADELAKRPGYFRSVSSGIESLYDEDQEEDDDEDEEDQWQPPRLQAQTPNGAVYRPVSHYPMLGNVVRDDQDVPNIPEPIEEASTEHEEKGYFGIKVPRSSSPEPFDSRNIKNDDASPALPSLTSSIDSIQSSQPRTLTNESSRRQDNGLAPPRSPAHPRSARSIASIRSVIDSAEEDNGSPSASLEVGPSSKIRTPFSPEMLPVSRSPSNLSEYSVSSELPRPSFNFSRPRGNSLARPGAEANLTVDTRRAIERQASNDSSMSQTARSANSMQTMRVRAPVERQNSDSATDISGALSDRECFSGEETPIVQPGPGAPSYVYSKYSLPRGRMLDRDSVEARSSWAQHQFKWEQHPTGLEPKIVESPLPSPNLDNPMLSPGPGTPRGQSPAPGSNRNKSAERPAPSPSRLTKKTTPQTPSIASESTNRTIRAGSHVRNSPSTDIAGLSPEQHLEKGIECHSSGSLSKSTYHLRLAARAGLPTAMLLYALACRHGWGMRPNQAEGVSWLRRAVDSAGVEFIEDSSNDNSGAVSKEQKARKAQFALAIYELGMSYMNGWGIPKDKPLAVRCFEIAGSWGDTDALAEAGFCYTQGVGCRKDMKKAAEFYRQAADKGMSMAGNSWIYKPKYMPDPPPREETPEPVKKARGRSRTLFGRKKAAAAS</sequence>
<dbReference type="GO" id="GO:0032153">
    <property type="term" value="C:cell division site"/>
    <property type="evidence" value="ECO:0007669"/>
    <property type="project" value="TreeGrafter"/>
</dbReference>
<feature type="compositionally biased region" description="Polar residues" evidence="1">
    <location>
        <begin position="489"/>
        <end position="505"/>
    </location>
</feature>
<organism evidence="2 3">
    <name type="scientific">Aureobasidium melanogenum</name>
    <name type="common">Aureobasidium pullulans var. melanogenum</name>
    <dbReference type="NCBI Taxonomy" id="46634"/>
    <lineage>
        <taxon>Eukaryota</taxon>
        <taxon>Fungi</taxon>
        <taxon>Dikarya</taxon>
        <taxon>Ascomycota</taxon>
        <taxon>Pezizomycotina</taxon>
        <taxon>Dothideomycetes</taxon>
        <taxon>Dothideomycetidae</taxon>
        <taxon>Dothideales</taxon>
        <taxon>Saccotheciaceae</taxon>
        <taxon>Aureobasidium</taxon>
    </lineage>
</organism>
<dbReference type="GO" id="GO:0010972">
    <property type="term" value="P:negative regulation of G2/M transition of mitotic cell cycle"/>
    <property type="evidence" value="ECO:0007669"/>
    <property type="project" value="TreeGrafter"/>
</dbReference>
<reference evidence="2" key="1">
    <citation type="journal article" date="2021" name="J Fungi (Basel)">
        <title>Virulence traits and population genomics of the black yeast Aureobasidium melanogenum.</title>
        <authorList>
            <person name="Cernosa A."/>
            <person name="Sun X."/>
            <person name="Gostincar C."/>
            <person name="Fang C."/>
            <person name="Gunde-Cimerman N."/>
            <person name="Song Z."/>
        </authorList>
    </citation>
    <scope>NUCLEOTIDE SEQUENCE</scope>
    <source>
        <strain evidence="2">EXF-9911</strain>
    </source>
</reference>
<feature type="compositionally biased region" description="Low complexity" evidence="1">
    <location>
        <begin position="202"/>
        <end position="211"/>
    </location>
</feature>
<feature type="region of interest" description="Disordered" evidence="1">
    <location>
        <begin position="61"/>
        <end position="400"/>
    </location>
</feature>
<evidence type="ECO:0000256" key="1">
    <source>
        <dbReference type="SAM" id="MobiDB-lite"/>
    </source>
</evidence>
<dbReference type="SUPFAM" id="SSF81901">
    <property type="entry name" value="HCP-like"/>
    <property type="match status" value="1"/>
</dbReference>
<dbReference type="OrthoDB" id="2384430at2759"/>
<dbReference type="PANTHER" id="PTHR43628">
    <property type="entry name" value="ACTIVATOR OF C KINASE PROTEIN 1-RELATED"/>
    <property type="match status" value="1"/>
</dbReference>
<dbReference type="InterPro" id="IPR052945">
    <property type="entry name" value="Mitotic_Regulator"/>
</dbReference>
<feature type="compositionally biased region" description="Basic and acidic residues" evidence="1">
    <location>
        <begin position="183"/>
        <end position="192"/>
    </location>
</feature>
<feature type="compositionally biased region" description="Polar residues" evidence="1">
    <location>
        <begin position="333"/>
        <end position="352"/>
    </location>
</feature>
<dbReference type="InterPro" id="IPR011990">
    <property type="entry name" value="TPR-like_helical_dom_sf"/>
</dbReference>
<evidence type="ECO:0000313" key="3">
    <source>
        <dbReference type="Proteomes" id="UP000779574"/>
    </source>
</evidence>
<feature type="region of interest" description="Disordered" evidence="1">
    <location>
        <begin position="1"/>
        <end position="42"/>
    </location>
</feature>
<proteinExistence type="predicted"/>
<accession>A0A9P8J7D9</accession>
<comment type="caution">
    <text evidence="2">The sequence shown here is derived from an EMBL/GenBank/DDBJ whole genome shotgun (WGS) entry which is preliminary data.</text>
</comment>
<dbReference type="Gene3D" id="1.25.40.10">
    <property type="entry name" value="Tetratricopeptide repeat domain"/>
    <property type="match status" value="1"/>
</dbReference>
<feature type="compositionally biased region" description="Basic residues" evidence="1">
    <location>
        <begin position="719"/>
        <end position="737"/>
    </location>
</feature>
<protein>
    <submittedName>
        <fullName evidence="2">HCP-like protein</fullName>
    </submittedName>
</protein>
<dbReference type="EMBL" id="JAHFXF010000250">
    <property type="protein sequence ID" value="KAG9691911.1"/>
    <property type="molecule type" value="Genomic_DNA"/>
</dbReference>
<feature type="compositionally biased region" description="Low complexity" evidence="1">
    <location>
        <begin position="235"/>
        <end position="247"/>
    </location>
</feature>
<feature type="region of interest" description="Disordered" evidence="1">
    <location>
        <begin position="701"/>
        <end position="737"/>
    </location>
</feature>
<dbReference type="SMART" id="SM00671">
    <property type="entry name" value="SEL1"/>
    <property type="match status" value="3"/>
</dbReference>
<feature type="compositionally biased region" description="Acidic residues" evidence="1">
    <location>
        <begin position="99"/>
        <end position="115"/>
    </location>
</feature>
<dbReference type="AlphaFoldDB" id="A0A9P8J7D9"/>
<gene>
    <name evidence="2" type="ORF">KCU76_g7117</name>
</gene>
<evidence type="ECO:0000313" key="2">
    <source>
        <dbReference type="EMBL" id="KAG9691911.1"/>
    </source>
</evidence>
<name>A0A9P8J7D9_AURME</name>
<dbReference type="Pfam" id="PF08238">
    <property type="entry name" value="Sel1"/>
    <property type="match status" value="3"/>
</dbReference>
<feature type="compositionally biased region" description="Basic and acidic residues" evidence="1">
    <location>
        <begin position="74"/>
        <end position="84"/>
    </location>
</feature>
<dbReference type="PANTHER" id="PTHR43628:SF11">
    <property type="entry name" value="PROTEIN DSF2"/>
    <property type="match status" value="1"/>
</dbReference>